<evidence type="ECO:0000313" key="3">
    <source>
        <dbReference type="Proteomes" id="UP000749740"/>
    </source>
</evidence>
<feature type="compositionally biased region" description="Polar residues" evidence="1">
    <location>
        <begin position="15"/>
        <end position="29"/>
    </location>
</feature>
<dbReference type="Proteomes" id="UP000749740">
    <property type="component" value="Unassembled WGS sequence"/>
</dbReference>
<reference evidence="2" key="1">
    <citation type="submission" date="2020-04" db="EMBL/GenBank/DDBJ databases">
        <title>Global-level population genomics: horizontal gene transfer, symbiosis and evolution in Rhizobia.</title>
        <authorList>
            <person name="Gai Y."/>
        </authorList>
    </citation>
    <scope>NUCLEOTIDE SEQUENCE</scope>
    <source>
        <strain evidence="2">BLR57</strain>
    </source>
</reference>
<dbReference type="AlphaFoldDB" id="A0A9Q3R065"/>
<evidence type="ECO:0000313" key="2">
    <source>
        <dbReference type="EMBL" id="MBX5023722.1"/>
    </source>
</evidence>
<gene>
    <name evidence="2" type="ORF">HJB63_14250</name>
</gene>
<sequence length="104" mass="11628">MVLEWPSKPGAGKQTEGQNDLVSVENSQGRAPEEAVTLLQDGRRISSEAMGQSIDMTFGREFQICVGTMRTEHFFYQLVVSDAAFDEKMARMVPDDVRFSRLPA</sequence>
<dbReference type="RefSeq" id="WP_221104786.1">
    <property type="nucleotide sequence ID" value="NZ_JABDXU010000005.1"/>
</dbReference>
<accession>A0A9Q3R065</accession>
<evidence type="ECO:0000256" key="1">
    <source>
        <dbReference type="SAM" id="MobiDB-lite"/>
    </source>
</evidence>
<protein>
    <submittedName>
        <fullName evidence="2">Uncharacterized protein</fullName>
    </submittedName>
</protein>
<dbReference type="EMBL" id="JABDYC010000003">
    <property type="protein sequence ID" value="MBX5023722.1"/>
    <property type="molecule type" value="Genomic_DNA"/>
</dbReference>
<proteinExistence type="predicted"/>
<organism evidence="2 3">
    <name type="scientific">Rhizobium lentis</name>
    <dbReference type="NCBI Taxonomy" id="1138194"/>
    <lineage>
        <taxon>Bacteria</taxon>
        <taxon>Pseudomonadati</taxon>
        <taxon>Pseudomonadota</taxon>
        <taxon>Alphaproteobacteria</taxon>
        <taxon>Hyphomicrobiales</taxon>
        <taxon>Rhizobiaceae</taxon>
        <taxon>Rhizobium/Agrobacterium group</taxon>
        <taxon>Rhizobium</taxon>
    </lineage>
</organism>
<feature type="region of interest" description="Disordered" evidence="1">
    <location>
        <begin position="1"/>
        <end position="33"/>
    </location>
</feature>
<name>A0A9Q3R065_9HYPH</name>
<comment type="caution">
    <text evidence="2">The sequence shown here is derived from an EMBL/GenBank/DDBJ whole genome shotgun (WGS) entry which is preliminary data.</text>
</comment>